<gene>
    <name evidence="2" type="ORF">FZZ93_18055</name>
</gene>
<keyword evidence="1" id="KW-0812">Transmembrane</keyword>
<feature type="transmembrane region" description="Helical" evidence="1">
    <location>
        <begin position="42"/>
        <end position="67"/>
    </location>
</feature>
<keyword evidence="3" id="KW-1185">Reference proteome</keyword>
<sequence length="179" mass="19793">MLPDLAIRSTAPVRFHRQRREVAFVVKHPGRRVFLPAPSADLMYGLWFALFSTSGAVALVGLGFLGAEEKFLGPTGIKWVAMFHLAILPVLAIGYVFIYRWVHRLAGWRKETVFVPWEDVVAVATRNMAVTVGGPAGIGWELHILPPDPERPGYSLAGAGISANVTSLQMAMMQWELIR</sequence>
<evidence type="ECO:0000256" key="1">
    <source>
        <dbReference type="SAM" id="Phobius"/>
    </source>
</evidence>
<keyword evidence="1" id="KW-1133">Transmembrane helix</keyword>
<accession>A0A5D9CFJ5</accession>
<keyword evidence="1" id="KW-0472">Membrane</keyword>
<dbReference type="AlphaFoldDB" id="A0A5D9CFJ5"/>
<organism evidence="2 3">
    <name type="scientific">Halomonas eurihalina</name>
    <dbReference type="NCBI Taxonomy" id="42566"/>
    <lineage>
        <taxon>Bacteria</taxon>
        <taxon>Pseudomonadati</taxon>
        <taxon>Pseudomonadota</taxon>
        <taxon>Gammaproteobacteria</taxon>
        <taxon>Oceanospirillales</taxon>
        <taxon>Halomonadaceae</taxon>
        <taxon>Halomonas</taxon>
    </lineage>
</organism>
<comment type="caution">
    <text evidence="2">The sequence shown here is derived from an EMBL/GenBank/DDBJ whole genome shotgun (WGS) entry which is preliminary data.</text>
</comment>
<name>A0A5D9CFJ5_HALER</name>
<proteinExistence type="predicted"/>
<feature type="non-terminal residue" evidence="2">
    <location>
        <position position="179"/>
    </location>
</feature>
<dbReference type="EMBL" id="VTPU01000033">
    <property type="protein sequence ID" value="TZG30758.1"/>
    <property type="molecule type" value="Genomic_DNA"/>
</dbReference>
<evidence type="ECO:0000313" key="3">
    <source>
        <dbReference type="Proteomes" id="UP000324260"/>
    </source>
</evidence>
<dbReference type="Proteomes" id="UP000324260">
    <property type="component" value="Unassembled WGS sequence"/>
</dbReference>
<feature type="transmembrane region" description="Helical" evidence="1">
    <location>
        <begin position="79"/>
        <end position="102"/>
    </location>
</feature>
<evidence type="ECO:0000313" key="2">
    <source>
        <dbReference type="EMBL" id="TZG30758.1"/>
    </source>
</evidence>
<protein>
    <submittedName>
        <fullName evidence="2">Uncharacterized protein</fullName>
    </submittedName>
</protein>
<reference evidence="2 3" key="1">
    <citation type="submission" date="2019-08" db="EMBL/GenBank/DDBJ databases">
        <title>Draft Genome Sequence of Halomonas eurihalina Isolated from Preserved Hide-surface.</title>
        <authorList>
            <person name="Hussain S.A."/>
            <person name="Xu A."/>
            <person name="Sarker M."/>
            <person name="Sommers C."/>
        </authorList>
    </citation>
    <scope>NUCLEOTIDE SEQUENCE [LARGE SCALE GENOMIC DNA]</scope>
    <source>
        <strain evidence="2 3">MS1</strain>
    </source>
</reference>